<dbReference type="EMBL" id="BJWL01000271">
    <property type="protein sequence ID" value="GFS37158.1"/>
    <property type="molecule type" value="Genomic_DNA"/>
</dbReference>
<evidence type="ECO:0000256" key="4">
    <source>
        <dbReference type="ARBA" id="ARBA00022801"/>
    </source>
</evidence>
<accession>A0A7J0DL52</accession>
<dbReference type="Proteomes" id="UP000585474">
    <property type="component" value="Unassembled WGS sequence"/>
</dbReference>
<dbReference type="GO" id="GO:0030688">
    <property type="term" value="C:preribosome, small subunit precursor"/>
    <property type="evidence" value="ECO:0007669"/>
    <property type="project" value="TreeGrafter"/>
</dbReference>
<dbReference type="PANTHER" id="PTHR12814">
    <property type="entry name" value="RNA-BINDING PROTEIN NOB1"/>
    <property type="match status" value="1"/>
</dbReference>
<evidence type="ECO:0000256" key="3">
    <source>
        <dbReference type="ARBA" id="ARBA00022723"/>
    </source>
</evidence>
<dbReference type="GO" id="GO:0004521">
    <property type="term" value="F:RNA endonuclease activity"/>
    <property type="evidence" value="ECO:0007669"/>
    <property type="project" value="UniProtKB-ARBA"/>
</dbReference>
<feature type="region of interest" description="Disordered" evidence="5">
    <location>
        <begin position="429"/>
        <end position="452"/>
    </location>
</feature>
<comment type="similarity">
    <text evidence="1">Belongs to the NOB1 family.</text>
</comment>
<gene>
    <name evidence="8" type="ORF">Acr_00g0050280</name>
</gene>
<proteinExistence type="inferred from homology"/>
<keyword evidence="9" id="KW-1185">Reference proteome</keyword>
<evidence type="ECO:0000256" key="1">
    <source>
        <dbReference type="ARBA" id="ARBA00005858"/>
    </source>
</evidence>
<dbReference type="CDD" id="cd09876">
    <property type="entry name" value="PIN_Nob1-like"/>
    <property type="match status" value="1"/>
</dbReference>
<feature type="region of interest" description="Disordered" evidence="5">
    <location>
        <begin position="586"/>
        <end position="623"/>
    </location>
</feature>
<dbReference type="GO" id="GO:0005737">
    <property type="term" value="C:cytoplasm"/>
    <property type="evidence" value="ECO:0007669"/>
    <property type="project" value="UniProtKB-ARBA"/>
</dbReference>
<evidence type="ECO:0000313" key="9">
    <source>
        <dbReference type="Proteomes" id="UP000585474"/>
    </source>
</evidence>
<dbReference type="Pfam" id="PF17146">
    <property type="entry name" value="PIN_6"/>
    <property type="match status" value="1"/>
</dbReference>
<dbReference type="AlphaFoldDB" id="A0A7J0DL52"/>
<name>A0A7J0DL52_9ERIC</name>
<dbReference type="InterPro" id="IPR033411">
    <property type="entry name" value="Ribonuclease_PIN"/>
</dbReference>
<feature type="region of interest" description="Disordered" evidence="5">
    <location>
        <begin position="25"/>
        <end position="52"/>
    </location>
</feature>
<reference evidence="9" key="1">
    <citation type="submission" date="2019-07" db="EMBL/GenBank/DDBJ databases">
        <title>De Novo Assembly of kiwifruit Actinidia rufa.</title>
        <authorList>
            <person name="Sugita-Konishi S."/>
            <person name="Sato K."/>
            <person name="Mori E."/>
            <person name="Abe Y."/>
            <person name="Kisaki G."/>
            <person name="Hamano K."/>
            <person name="Suezawa K."/>
            <person name="Otani M."/>
            <person name="Fukuda T."/>
            <person name="Manabe T."/>
            <person name="Gomi K."/>
            <person name="Tabuchi M."/>
            <person name="Akimitsu K."/>
            <person name="Kataoka I."/>
        </authorList>
    </citation>
    <scope>NUCLEOTIDE SEQUENCE [LARGE SCALE GENOMIC DNA]</scope>
    <source>
        <strain evidence="9">cv. Fuchu</strain>
    </source>
</reference>
<dbReference type="FunFam" id="3.40.50.1010:FF:000020">
    <property type="entry name" value="20S-pre-rRNA D-site endonuclease NOB1"/>
    <property type="match status" value="1"/>
</dbReference>
<comment type="caution">
    <text evidence="8">The sequence shown here is derived from an EMBL/GenBank/DDBJ whole genome shotgun (WGS) entry which is preliminary data.</text>
</comment>
<evidence type="ECO:0000259" key="6">
    <source>
        <dbReference type="Pfam" id="PF08772"/>
    </source>
</evidence>
<evidence type="ECO:0000313" key="8">
    <source>
        <dbReference type="EMBL" id="GFS37158.1"/>
    </source>
</evidence>
<protein>
    <submittedName>
        <fullName evidence="8">RNA-binding NOB1-like protein</fullName>
    </submittedName>
</protein>
<evidence type="ECO:0000256" key="2">
    <source>
        <dbReference type="ARBA" id="ARBA00022722"/>
    </source>
</evidence>
<dbReference type="OrthoDB" id="446759at2759"/>
<dbReference type="SUPFAM" id="SSF144206">
    <property type="entry name" value="NOB1 zinc finger-like"/>
    <property type="match status" value="1"/>
</dbReference>
<dbReference type="GO" id="GO:0016787">
    <property type="term" value="F:hydrolase activity"/>
    <property type="evidence" value="ECO:0007669"/>
    <property type="project" value="UniProtKB-KW"/>
</dbReference>
<organism evidence="8 9">
    <name type="scientific">Actinidia rufa</name>
    <dbReference type="NCBI Taxonomy" id="165716"/>
    <lineage>
        <taxon>Eukaryota</taxon>
        <taxon>Viridiplantae</taxon>
        <taxon>Streptophyta</taxon>
        <taxon>Embryophyta</taxon>
        <taxon>Tracheophyta</taxon>
        <taxon>Spermatophyta</taxon>
        <taxon>Magnoliopsida</taxon>
        <taxon>eudicotyledons</taxon>
        <taxon>Gunneridae</taxon>
        <taxon>Pentapetalae</taxon>
        <taxon>asterids</taxon>
        <taxon>Ericales</taxon>
        <taxon>Actinidiaceae</taxon>
        <taxon>Actinidia</taxon>
    </lineage>
</organism>
<dbReference type="InterPro" id="IPR039907">
    <property type="entry name" value="NOB1"/>
</dbReference>
<dbReference type="GO" id="GO:0046872">
    <property type="term" value="F:metal ion binding"/>
    <property type="evidence" value="ECO:0007669"/>
    <property type="project" value="UniProtKB-KW"/>
</dbReference>
<dbReference type="Gene3D" id="3.40.50.1010">
    <property type="entry name" value="5'-nuclease"/>
    <property type="match status" value="1"/>
</dbReference>
<feature type="domain" description="Nin one binding (NOB1) Zn-ribbon-like" evidence="6">
    <location>
        <begin position="698"/>
        <end position="768"/>
    </location>
</feature>
<dbReference type="PANTHER" id="PTHR12814:SF2">
    <property type="entry name" value="RNA-BINDING PROTEIN NOB1"/>
    <property type="match status" value="1"/>
</dbReference>
<dbReference type="GO" id="GO:0031981">
    <property type="term" value="C:nuclear lumen"/>
    <property type="evidence" value="ECO:0007669"/>
    <property type="project" value="UniProtKB-ARBA"/>
</dbReference>
<dbReference type="Pfam" id="PF08772">
    <property type="entry name" value="Zn_ribbon_NOB1"/>
    <property type="match status" value="1"/>
</dbReference>
<evidence type="ECO:0000256" key="5">
    <source>
        <dbReference type="SAM" id="MobiDB-lite"/>
    </source>
</evidence>
<keyword evidence="2" id="KW-0540">Nuclease</keyword>
<evidence type="ECO:0000259" key="7">
    <source>
        <dbReference type="Pfam" id="PF17146"/>
    </source>
</evidence>
<dbReference type="InterPro" id="IPR036283">
    <property type="entry name" value="NOB1_Zf-like_sf"/>
</dbReference>
<sequence>MAVIKGQVLADFVAEFSPRVVSSEQGYLVSTRNGEESSKAESSKTQKTSGDPVVIQEPPQIAETTVVDEMTEGLECLRLNFLTINKETEYEAFSVGLHSASKLKGKTGRTITMELISAPSLKMPQKSILVNIELGPSWMDPIVNFIQHDEMPEDKREAHKIRTNAAQFWISPSEDLYKRSHLGPYLLCVHPSLVERHPRRHVWIILGGVSLSLKWRRKPPSPASPCWSNIVKQQPAPNPNQNDFTAAADRVFVDSCKSTKGIAVVVVDANVIIQGGERLANSADKFVSVSEVIDEVRDPTSRHRLNFLPFTVETSDPSAEALKKVISFARATGDLQTLSDVDLKLIALTYSLEAQIHGTKHLRDSPPPIHTVNVKRLPEKDLPGWGSNVPNLEEWEALEHEAEDKSNPNSRILPLQDLNLNTIATYHHHGTEDGSMDNDGIPHVENHEDADGSFRKSVRFSLQKKEIDIEGKKMVAGGIDASQGTFVDDAGDWLPAFSRSTHRKFLRRRARREMYEALSEKDGQQDAVENIESDNLESERFADQLTDKTPVVHPILEERKVSEGKTSDENLSTILNQMRLEEDSLKARQEENEQSNSCAGPESKTSTEEEATSDNNGNIGVEGDEIENIDEGLEHLEISSQNNESFNASYVDDDSSEQSWMLRSLSESSVACVTSDFTMQNVLLQMGLRLLAPGGMQIRQLHRWILKCHACFKVTTETGRIFCPSCGNGGTLRKVAVTVGENGIVLAARRPCVSLRGTQFSLPLPKGGRVAITKNPILREDQLPHKFLYPKKKKNKQGDDIFASDDIFRHHTDKGAPLQPPLRQALAVFSGKRNPNDNHYSRR</sequence>
<dbReference type="GO" id="GO:0030490">
    <property type="term" value="P:maturation of SSU-rRNA"/>
    <property type="evidence" value="ECO:0007669"/>
    <property type="project" value="TreeGrafter"/>
</dbReference>
<dbReference type="InterPro" id="IPR014881">
    <property type="entry name" value="NOB1_Zn-bd"/>
</dbReference>
<keyword evidence="3" id="KW-0479">Metal-binding</keyword>
<feature type="compositionally biased region" description="Basic and acidic residues" evidence="5">
    <location>
        <begin position="440"/>
        <end position="452"/>
    </location>
</feature>
<keyword evidence="4" id="KW-0378">Hydrolase</keyword>
<feature type="domain" description="Ribonuclease PIN" evidence="7">
    <location>
        <begin position="265"/>
        <end position="352"/>
    </location>
</feature>
<dbReference type="Gene3D" id="6.20.210.10">
    <property type="entry name" value="Nin one binding (NOB1), Zn-ribbon-like"/>
    <property type="match status" value="1"/>
</dbReference>
<feature type="compositionally biased region" description="Basic and acidic residues" evidence="5">
    <location>
        <begin position="33"/>
        <end position="44"/>
    </location>
</feature>